<dbReference type="GO" id="GO:0003677">
    <property type="term" value="F:DNA binding"/>
    <property type="evidence" value="ECO:0007669"/>
    <property type="project" value="InterPro"/>
</dbReference>
<name>A0A873WDY4_9CAUD</name>
<dbReference type="Pfam" id="PF00239">
    <property type="entry name" value="Resolvase"/>
    <property type="match status" value="1"/>
</dbReference>
<keyword evidence="3" id="KW-1185">Reference proteome</keyword>
<dbReference type="PANTHER" id="PTHR30461">
    <property type="entry name" value="DNA-INVERTASE FROM LAMBDOID PROPHAGE"/>
    <property type="match status" value="1"/>
</dbReference>
<dbReference type="GO" id="GO:0000150">
    <property type="term" value="F:DNA strand exchange activity"/>
    <property type="evidence" value="ECO:0007669"/>
    <property type="project" value="InterPro"/>
</dbReference>
<dbReference type="Proteomes" id="UP000663175">
    <property type="component" value="Segment"/>
</dbReference>
<dbReference type="InterPro" id="IPR038109">
    <property type="entry name" value="DNA_bind_recomb_sf"/>
</dbReference>
<dbReference type="InterPro" id="IPR006119">
    <property type="entry name" value="Resolv_N"/>
</dbReference>
<evidence type="ECO:0000313" key="3">
    <source>
        <dbReference type="Proteomes" id="UP000663175"/>
    </source>
</evidence>
<dbReference type="SMART" id="SM00857">
    <property type="entry name" value="Resolvase"/>
    <property type="match status" value="1"/>
</dbReference>
<feature type="domain" description="Recombinase" evidence="1">
    <location>
        <begin position="172"/>
        <end position="313"/>
    </location>
</feature>
<dbReference type="Pfam" id="PF13408">
    <property type="entry name" value="Zn_ribbon_recom"/>
    <property type="match status" value="1"/>
</dbReference>
<dbReference type="PANTHER" id="PTHR30461:SF23">
    <property type="entry name" value="DNA RECOMBINASE-RELATED"/>
    <property type="match status" value="1"/>
</dbReference>
<reference evidence="2" key="1">
    <citation type="submission" date="2020-07" db="EMBL/GenBank/DDBJ databases">
        <title>Complete genome sequence of Streptomyces phage Sycamore.</title>
        <authorList>
            <person name="Zhang X.-H."/>
            <person name="Rivera M."/>
            <person name="Marquez A."/>
            <person name="Clark J.D."/>
            <person name="Hernandez I."/>
            <person name="Liu M."/>
            <person name="Burrowes B.H."/>
        </authorList>
    </citation>
    <scope>NUCLEOTIDE SEQUENCE</scope>
</reference>
<organism evidence="2 3">
    <name type="scientific">Streptomyces phage Sycamore</name>
    <dbReference type="NCBI Taxonomy" id="2767589"/>
    <lineage>
        <taxon>Viruses</taxon>
        <taxon>Duplodnaviria</taxon>
        <taxon>Heunggongvirae</taxon>
        <taxon>Uroviricota</taxon>
        <taxon>Caudoviricetes</taxon>
        <taxon>Colingsworthviridae</taxon>
        <taxon>Sycamorevirus</taxon>
        <taxon>Sycamorevirus sycamore</taxon>
    </lineage>
</organism>
<gene>
    <name evidence="2" type="ORF">CPT_Sycamore_060</name>
</gene>
<dbReference type="PROSITE" id="PS51737">
    <property type="entry name" value="RECOMBINASE_DNA_BIND"/>
    <property type="match status" value="1"/>
</dbReference>
<evidence type="ECO:0000313" key="2">
    <source>
        <dbReference type="EMBL" id="QPB09600.1"/>
    </source>
</evidence>
<dbReference type="SUPFAM" id="SSF53041">
    <property type="entry name" value="Resolvase-like"/>
    <property type="match status" value="1"/>
</dbReference>
<dbReference type="Gene3D" id="3.40.50.1390">
    <property type="entry name" value="Resolvase, N-terminal catalytic domain"/>
    <property type="match status" value="1"/>
</dbReference>
<accession>A0A873WDY4</accession>
<dbReference type="CDD" id="cd00338">
    <property type="entry name" value="Ser_Recombinase"/>
    <property type="match status" value="1"/>
</dbReference>
<sequence length="545" mass="61237">MSEIVWTGTSDDASEIKYVDLLCRKSKVLSEGDRLREVSTDEQERQGRAWAARNGYTVRHVWTELGSAYKERKREEFEGALKAITSGLSQALWVYMLDRFSRKGAEDVLKVIGKARVIFDWDRLDSMDDRDRERIISEAERARTYSARLSARVTDVKRSQRDRGEWVSGWPPFGLVVGKDRHLYLDHSPAAKGMKESRADVMRELFRLSTLGASAKDLAKALEAKGIPHCSYKDGAWVPDGANWVPTTLRRWITNPAYAGWQVVHLRPEDGKGRHKTVVYRNAKGERVRLGDALVTDEEQAAAIAGKGAEARSFDGKTHLGPFGGSKGPRERGKAVHILTGLLECANCGRNMFFTGESYVCGSQQGGRPCPKPARVTGKAIEPYVFQQWRAYVTNSAEDDDLLAIISERWAKITRPEETAEAEKARETFRIAEKELGALLQDKRDGLYDGPAAQFFRPAHREAMSAVREAEAALTKFGGTRIDISFLMDAEQVTEYWEGLSGDKDKRRELLGCAIDRIYVSESPYVGARFNGEKRVRFAWADQDA</sequence>
<dbReference type="InterPro" id="IPR036162">
    <property type="entry name" value="Resolvase-like_N_sf"/>
</dbReference>
<dbReference type="InterPro" id="IPR050639">
    <property type="entry name" value="SSR_resolvase"/>
</dbReference>
<dbReference type="EMBL" id="MT701593">
    <property type="protein sequence ID" value="QPB09600.1"/>
    <property type="molecule type" value="Genomic_DNA"/>
</dbReference>
<proteinExistence type="predicted"/>
<protein>
    <submittedName>
        <fullName evidence="2">Integrase</fullName>
    </submittedName>
</protein>
<dbReference type="Gene3D" id="3.90.1750.20">
    <property type="entry name" value="Putative Large Serine Recombinase, Chain B, Domain 2"/>
    <property type="match status" value="1"/>
</dbReference>
<evidence type="ECO:0000259" key="1">
    <source>
        <dbReference type="PROSITE" id="PS51737"/>
    </source>
</evidence>
<dbReference type="InterPro" id="IPR011109">
    <property type="entry name" value="DNA_bind_recombinase_dom"/>
</dbReference>
<dbReference type="Pfam" id="PF07508">
    <property type="entry name" value="Recombinase"/>
    <property type="match status" value="1"/>
</dbReference>
<dbReference type="InterPro" id="IPR025827">
    <property type="entry name" value="Zn_ribbon_recom_dom"/>
</dbReference>